<comment type="caution">
    <text evidence="6">The sequence shown here is derived from an EMBL/GenBank/DDBJ whole genome shotgun (WGS) entry which is preliminary data.</text>
</comment>
<evidence type="ECO:0000256" key="3">
    <source>
        <dbReference type="ARBA" id="ARBA00022833"/>
    </source>
</evidence>
<sequence length="274" mass="31500">MANESPDESTWTCRVCTFVNENNDGGKEDICTMCENRRRAVRTSNASLRQSICLADAFRRGSSYDGQRASISKLCNMSFAAWESDRQPWVCKTCTFENGPRYLMCGGCGIAEGAISVSDDSLISSGLEGMSLGSAQKYLFDAIHRELDDFQEENLRKERLVELLDEEIKAEAYQRALSSYADIEQAEENCKIEKLRKHIETLEKLQDAELEEHDNMAFTIELWRDKLNAEPNARELQQLIEQEEMLEKLVKEWTEREKEIEQMRLRLEGNRASI</sequence>
<feature type="domain" description="RanBP2-type" evidence="5">
    <location>
        <begin position="89"/>
        <end position="108"/>
    </location>
</feature>
<keyword evidence="1" id="KW-0479">Metal-binding</keyword>
<feature type="coiled-coil region" evidence="4">
    <location>
        <begin position="147"/>
        <end position="256"/>
    </location>
</feature>
<protein>
    <recommendedName>
        <fullName evidence="5">RanBP2-type domain-containing protein</fullName>
    </recommendedName>
</protein>
<dbReference type="AlphaFoldDB" id="A0ABD3PCQ1"/>
<dbReference type="GO" id="GO:0008270">
    <property type="term" value="F:zinc ion binding"/>
    <property type="evidence" value="ECO:0007669"/>
    <property type="project" value="UniProtKB-KW"/>
</dbReference>
<organism evidence="6 7">
    <name type="scientific">Cyclotella cryptica</name>
    <dbReference type="NCBI Taxonomy" id="29204"/>
    <lineage>
        <taxon>Eukaryota</taxon>
        <taxon>Sar</taxon>
        <taxon>Stramenopiles</taxon>
        <taxon>Ochrophyta</taxon>
        <taxon>Bacillariophyta</taxon>
        <taxon>Coscinodiscophyceae</taxon>
        <taxon>Thalassiosirophycidae</taxon>
        <taxon>Stephanodiscales</taxon>
        <taxon>Stephanodiscaceae</taxon>
        <taxon>Cyclotella</taxon>
    </lineage>
</organism>
<reference evidence="6 7" key="1">
    <citation type="journal article" date="2020" name="G3 (Bethesda)">
        <title>Improved Reference Genome for Cyclotella cryptica CCMP332, a Model for Cell Wall Morphogenesis, Salinity Adaptation, and Lipid Production in Diatoms (Bacillariophyta).</title>
        <authorList>
            <person name="Roberts W.R."/>
            <person name="Downey K.M."/>
            <person name="Ruck E.C."/>
            <person name="Traller J.C."/>
            <person name="Alverson A.J."/>
        </authorList>
    </citation>
    <scope>NUCLEOTIDE SEQUENCE [LARGE SCALE GENOMIC DNA]</scope>
    <source>
        <strain evidence="6 7">CCMP332</strain>
    </source>
</reference>
<evidence type="ECO:0000256" key="2">
    <source>
        <dbReference type="ARBA" id="ARBA00022771"/>
    </source>
</evidence>
<dbReference type="SUPFAM" id="SSF90209">
    <property type="entry name" value="Ran binding protein zinc finger-like"/>
    <property type="match status" value="1"/>
</dbReference>
<dbReference type="InterPro" id="IPR036443">
    <property type="entry name" value="Znf_RanBP2_sf"/>
</dbReference>
<gene>
    <name evidence="6" type="ORF">HJC23_008287</name>
</gene>
<keyword evidence="7" id="KW-1185">Reference proteome</keyword>
<dbReference type="EMBL" id="JABMIG020000214">
    <property type="protein sequence ID" value="KAL3785477.1"/>
    <property type="molecule type" value="Genomic_DNA"/>
</dbReference>
<proteinExistence type="predicted"/>
<dbReference type="PROSITE" id="PS01358">
    <property type="entry name" value="ZF_RANBP2_1"/>
    <property type="match status" value="1"/>
</dbReference>
<dbReference type="Proteomes" id="UP001516023">
    <property type="component" value="Unassembled WGS sequence"/>
</dbReference>
<name>A0ABD3PCQ1_9STRA</name>
<keyword evidence="2" id="KW-0863">Zinc-finger</keyword>
<evidence type="ECO:0000256" key="4">
    <source>
        <dbReference type="SAM" id="Coils"/>
    </source>
</evidence>
<evidence type="ECO:0000313" key="7">
    <source>
        <dbReference type="Proteomes" id="UP001516023"/>
    </source>
</evidence>
<evidence type="ECO:0000256" key="1">
    <source>
        <dbReference type="ARBA" id="ARBA00022723"/>
    </source>
</evidence>
<dbReference type="InterPro" id="IPR001876">
    <property type="entry name" value="Znf_RanBP2"/>
</dbReference>
<keyword evidence="4" id="KW-0175">Coiled coil</keyword>
<evidence type="ECO:0000259" key="5">
    <source>
        <dbReference type="PROSITE" id="PS01358"/>
    </source>
</evidence>
<accession>A0ABD3PCQ1</accession>
<keyword evidence="3" id="KW-0862">Zinc</keyword>
<evidence type="ECO:0000313" key="6">
    <source>
        <dbReference type="EMBL" id="KAL3785477.1"/>
    </source>
</evidence>